<protein>
    <recommendedName>
        <fullName evidence="3">F-box domain-containing protein</fullName>
    </recommendedName>
</protein>
<comment type="caution">
    <text evidence="1">The sequence shown here is derived from an EMBL/GenBank/DDBJ whole genome shotgun (WGS) entry which is preliminary data.</text>
</comment>
<evidence type="ECO:0008006" key="3">
    <source>
        <dbReference type="Google" id="ProtNLM"/>
    </source>
</evidence>
<evidence type="ECO:0000313" key="1">
    <source>
        <dbReference type="EMBL" id="CAE6406379.1"/>
    </source>
</evidence>
<dbReference type="Proteomes" id="UP000663841">
    <property type="component" value="Unassembled WGS sequence"/>
</dbReference>
<name>A0A8H2WUB3_9AGAM</name>
<accession>A0A8H2WUB3</accession>
<dbReference type="EMBL" id="CAJMWW010000052">
    <property type="protein sequence ID" value="CAE6406379.1"/>
    <property type="molecule type" value="Genomic_DNA"/>
</dbReference>
<dbReference type="AlphaFoldDB" id="A0A8H2WUB3"/>
<sequence length="1029" mass="116299">MWQLAKIYNAAGSNLWFSDGKGLFAMRGGTSLSTRLVVSDQGFIDFTHTGPSHATDNNHAVQPQRCSCVDLNSRPVTISVFPPSHVRIYLVLPGDGTFLFSLDGKNFTSGSLKPLPRVSTTDIEYFQKMIDHGPVPYPYLGFEGKTQEEIRALGLRYFPFSPHSFQLAMALYDWTTASFARMVIMKMFEYTEIPENPPPLDKSSVASAIFDSNWLSFTPDNPDYMRSFLMTPAHSKQEVLTQLDAVLPQLQYFSAVENRLLAAAAISMPRTLKITTPQLYSGQLDMRQLGLDQFGIQFMQCPLNAGPPNLPLRFELDKALGTFLRPGKVITTKQVWSFSDSWDIAMNYQNGIVLVVQPPDDGSLVWETPCYVTPLSCEANKTEWIFPLGTNFTVLSSERWQKDELSLLVITLKQNTASAQTSVAKFSCKTTSSKFRLTPPFSKSNILLSDDVKACDIKITKCRAWFWSNMALIAILIEKWEEAGGSLTATLRNYLNLSVSLGMNSLKEDIPPKAIATRIDVALETLHTTISIHIFQARSKLAHTRNQILSPTYRLPNEVLTEIFAYVVFTPLDPYDPITMTDSLVKMYRSLHTLANVSCMWRSLALSRGEFWSTVPIVDPDYSPLSLRFKQATNLSLTRATHGDLHLAAIRDHQHRPICSLRDHASRFRTVNITSKSRYAINSTLRPFLTLDSSNRLTELSLRVESDALSEPKDPLQDKDHLFPLNGEDRETFDKLLKSLSVIRICGVPIHWSRTLFSKQLVELHLQDITLGYDVAMFKLLSALVTATELRQLKLISVSTFLNTQTIIPKPSLVVLPKLESLLIQDLYSNTLCIVLDTIASRSYDMKLHLTRKCVLINIPGHFGPDEIGIDELYDPLEKASVGTLLIHGHDHDPWITPDELETILYLMPDLVCLEMDSWIYTTECCRALQRPQVSDSDSFPQIAYLHFSWARVLDETAFKLMVLSHSEYLEQMILGAAVPGGAGGTEDWRSLEDNDEMICWLEVHVDTFIHMDYSFEQPEFLPPKWQLW</sequence>
<organism evidence="1 2">
    <name type="scientific">Rhizoctonia solani</name>
    <dbReference type="NCBI Taxonomy" id="456999"/>
    <lineage>
        <taxon>Eukaryota</taxon>
        <taxon>Fungi</taxon>
        <taxon>Dikarya</taxon>
        <taxon>Basidiomycota</taxon>
        <taxon>Agaricomycotina</taxon>
        <taxon>Agaricomycetes</taxon>
        <taxon>Cantharellales</taxon>
        <taxon>Ceratobasidiaceae</taxon>
        <taxon>Rhizoctonia</taxon>
    </lineage>
</organism>
<reference evidence="1" key="1">
    <citation type="submission" date="2021-01" db="EMBL/GenBank/DDBJ databases">
        <authorList>
            <person name="Kaushik A."/>
        </authorList>
    </citation>
    <scope>NUCLEOTIDE SEQUENCE</scope>
    <source>
        <strain evidence="1">AG3-T5</strain>
    </source>
</reference>
<proteinExistence type="predicted"/>
<gene>
    <name evidence="1" type="ORF">RDB_LOCUS15970</name>
</gene>
<evidence type="ECO:0000313" key="2">
    <source>
        <dbReference type="Proteomes" id="UP000663841"/>
    </source>
</evidence>